<accession>A0A2G8KCT7</accession>
<sequence length="1052" mass="120716">MAKLSDEVAAEVVSISDDIKKKELEDILQYLVLREILTVKQQEEIHKFSKLVETLLDLEEISASHLQPLVDYLFKIAKRKDLASKLESHVTSADSTTENSKGNEQEIEGKLRQELTQAYVAFTNIFLNPEKCDVDDIFCPVQLNLSKRQNRKETLSSHVELFNLEKKTRVILKGKTASGKSTLLKKITKDWVNGKLPQYDFVIVLFTGQLKPEWTIGQAVVQCLLSKDCQISPQQVDMILSKKQEKVAILFDAYEADMFTVTSDEPKSPSPLLLLSEILTYKLLRETFVLLATRLQSARELCNQAGDLYAAYQHVEMGGFKAETMEHFVKANVSTEEKQGSLLRYLETNNLKAMACTPGFLHMLCKYWNIQNSPAPPEMLNSLFHNMLYALFDHSRGSGDNQNRQCQFGSMMLCIGQKAFMAILNGKEVFSLNMFKDGKNDEQVMNCLKFGLLKHEDSFKYQKPFHCISNARSKPFPIQEESQEEEEEEEEMEDVLSPLDALVSFHSNHIHCYCAGLYLRELAKTNFSSFQKKLKKLFKAVDRLFENKNIYVFLFCFSIAGEKDGRSKLNTEIGRFMLKQMAQVIEKAESKLQLHPDLTTEMQVYEIRNHYTKLCLHCNYEAQVKSALNAEMVKCIKGHNITLVGLSEYTARALQYYLKHSRSGEPANQFQLESLKIITLGNEVNIACLKEFSKNVPGGMDFFRSSMEMCMAMDKEELQAFIKTKEEQLKKVNYAEDLCDVKKGALLDYYCDIRSWNPHTNVVLPVIESVIKYQLETLKELRLTIQDINTETWMKLFEAIKGGKLKTLKILDLSFCELGKHQLRVLSLCFLNSKKVLPNLKELALSGVRCSDAAIQKLMHLTTLESLTLQNCCLTEKQMFVVFDSVKTMKGLKKLDLRRNEFSSDNAFEFDMVLKELNLEELKLSLNKAEKHISKLLIGIKEQKSLKILHLNHCPVPLDLLRSCKDVPCELPKLLDFRLSASLPRFKSRNPPQLPKIKPAQETMNTFIKNLKTLKNLETFSLLYCELDASHFMNLRSACQYLKTNYKLKLMR</sequence>
<dbReference type="InterPro" id="IPR001875">
    <property type="entry name" value="DED_dom"/>
</dbReference>
<protein>
    <recommendedName>
        <fullName evidence="3">DED domain-containing protein</fullName>
    </recommendedName>
</protein>
<evidence type="ECO:0000313" key="4">
    <source>
        <dbReference type="EMBL" id="PIK45792.1"/>
    </source>
</evidence>
<dbReference type="Gene3D" id="3.40.50.300">
    <property type="entry name" value="P-loop containing nucleotide triphosphate hydrolases"/>
    <property type="match status" value="1"/>
</dbReference>
<dbReference type="Gene3D" id="3.80.10.10">
    <property type="entry name" value="Ribonuclease Inhibitor"/>
    <property type="match status" value="1"/>
</dbReference>
<dbReference type="OrthoDB" id="120976at2759"/>
<dbReference type="GO" id="GO:0042981">
    <property type="term" value="P:regulation of apoptotic process"/>
    <property type="evidence" value="ECO:0007669"/>
    <property type="project" value="InterPro"/>
</dbReference>
<gene>
    <name evidence="4" type="ORF">BSL78_17335</name>
</gene>
<dbReference type="SUPFAM" id="SSF52540">
    <property type="entry name" value="P-loop containing nucleoside triphosphate hydrolases"/>
    <property type="match status" value="1"/>
</dbReference>
<keyword evidence="1" id="KW-0547">Nucleotide-binding</keyword>
<dbReference type="Proteomes" id="UP000230750">
    <property type="component" value="Unassembled WGS sequence"/>
</dbReference>
<evidence type="ECO:0000256" key="1">
    <source>
        <dbReference type="ARBA" id="ARBA00022741"/>
    </source>
</evidence>
<dbReference type="STRING" id="307972.A0A2G8KCT7"/>
<dbReference type="InterPro" id="IPR007111">
    <property type="entry name" value="NACHT_NTPase"/>
</dbReference>
<evidence type="ECO:0000256" key="2">
    <source>
        <dbReference type="ARBA" id="ARBA00022840"/>
    </source>
</evidence>
<dbReference type="PANTHER" id="PTHR46312">
    <property type="entry name" value="NACHT DOMAIN-CONTAINING PROTEIN"/>
    <property type="match status" value="1"/>
</dbReference>
<feature type="domain" description="DED" evidence="3">
    <location>
        <begin position="7"/>
        <end position="88"/>
    </location>
</feature>
<dbReference type="GO" id="GO:0005524">
    <property type="term" value="F:ATP binding"/>
    <property type="evidence" value="ECO:0007669"/>
    <property type="project" value="UniProtKB-KW"/>
</dbReference>
<dbReference type="SUPFAM" id="SSF52047">
    <property type="entry name" value="RNI-like"/>
    <property type="match status" value="1"/>
</dbReference>
<dbReference type="AlphaFoldDB" id="A0A2G8KCT7"/>
<organism evidence="4 5">
    <name type="scientific">Stichopus japonicus</name>
    <name type="common">Sea cucumber</name>
    <dbReference type="NCBI Taxonomy" id="307972"/>
    <lineage>
        <taxon>Eukaryota</taxon>
        <taxon>Metazoa</taxon>
        <taxon>Echinodermata</taxon>
        <taxon>Eleutherozoa</taxon>
        <taxon>Echinozoa</taxon>
        <taxon>Holothuroidea</taxon>
        <taxon>Aspidochirotacea</taxon>
        <taxon>Aspidochirotida</taxon>
        <taxon>Stichopodidae</taxon>
        <taxon>Apostichopus</taxon>
    </lineage>
</organism>
<dbReference type="Pfam" id="PF05729">
    <property type="entry name" value="NACHT"/>
    <property type="match status" value="1"/>
</dbReference>
<keyword evidence="2" id="KW-0067">ATP-binding</keyword>
<dbReference type="InterPro" id="IPR011029">
    <property type="entry name" value="DEATH-like_dom_sf"/>
</dbReference>
<dbReference type="InterPro" id="IPR032675">
    <property type="entry name" value="LRR_dom_sf"/>
</dbReference>
<dbReference type="EMBL" id="MRZV01000685">
    <property type="protein sequence ID" value="PIK45792.1"/>
    <property type="molecule type" value="Genomic_DNA"/>
</dbReference>
<dbReference type="PROSITE" id="PS50168">
    <property type="entry name" value="DED"/>
    <property type="match status" value="1"/>
</dbReference>
<evidence type="ECO:0000313" key="5">
    <source>
        <dbReference type="Proteomes" id="UP000230750"/>
    </source>
</evidence>
<reference evidence="4 5" key="1">
    <citation type="journal article" date="2017" name="PLoS Biol.">
        <title>The sea cucumber genome provides insights into morphological evolution and visceral regeneration.</title>
        <authorList>
            <person name="Zhang X."/>
            <person name="Sun L."/>
            <person name="Yuan J."/>
            <person name="Sun Y."/>
            <person name="Gao Y."/>
            <person name="Zhang L."/>
            <person name="Li S."/>
            <person name="Dai H."/>
            <person name="Hamel J.F."/>
            <person name="Liu C."/>
            <person name="Yu Y."/>
            <person name="Liu S."/>
            <person name="Lin W."/>
            <person name="Guo K."/>
            <person name="Jin S."/>
            <person name="Xu P."/>
            <person name="Storey K.B."/>
            <person name="Huan P."/>
            <person name="Zhang T."/>
            <person name="Zhou Y."/>
            <person name="Zhang J."/>
            <person name="Lin C."/>
            <person name="Li X."/>
            <person name="Xing L."/>
            <person name="Huo D."/>
            <person name="Sun M."/>
            <person name="Wang L."/>
            <person name="Mercier A."/>
            <person name="Li F."/>
            <person name="Yang H."/>
            <person name="Xiang J."/>
        </authorList>
    </citation>
    <scope>NUCLEOTIDE SEQUENCE [LARGE SCALE GENOMIC DNA]</scope>
    <source>
        <strain evidence="4">Shaxun</strain>
        <tissue evidence="4">Muscle</tissue>
    </source>
</reference>
<proteinExistence type="predicted"/>
<dbReference type="InterPro" id="IPR027417">
    <property type="entry name" value="P-loop_NTPase"/>
</dbReference>
<comment type="caution">
    <text evidence="4">The sequence shown here is derived from an EMBL/GenBank/DDBJ whole genome shotgun (WGS) entry which is preliminary data.</text>
</comment>
<dbReference type="PANTHER" id="PTHR46312:SF2">
    <property type="entry name" value="NUCLEOTIDE-BINDING OLIGOMERIZATION DOMAIN-CONTAINING PROTEIN 2-LIKE"/>
    <property type="match status" value="1"/>
</dbReference>
<dbReference type="Gene3D" id="1.10.533.10">
    <property type="entry name" value="Death Domain, Fas"/>
    <property type="match status" value="1"/>
</dbReference>
<evidence type="ECO:0000259" key="3">
    <source>
        <dbReference type="PROSITE" id="PS50168"/>
    </source>
</evidence>
<keyword evidence="5" id="KW-1185">Reference proteome</keyword>
<name>A0A2G8KCT7_STIJA</name>